<feature type="transmembrane region" description="Helical" evidence="1">
    <location>
        <begin position="188"/>
        <end position="210"/>
    </location>
</feature>
<comment type="caution">
    <text evidence="2">The sequence shown here is derived from an EMBL/GenBank/DDBJ whole genome shotgun (WGS) entry which is preliminary data.</text>
</comment>
<dbReference type="Proteomes" id="UP000176317">
    <property type="component" value="Unassembled WGS sequence"/>
</dbReference>
<dbReference type="EMBL" id="MFAT01000030">
    <property type="protein sequence ID" value="OGD86313.1"/>
    <property type="molecule type" value="Genomic_DNA"/>
</dbReference>
<gene>
    <name evidence="2" type="ORF">A2164_00685</name>
</gene>
<reference evidence="2 3" key="1">
    <citation type="journal article" date="2016" name="Nat. Commun.">
        <title>Thousands of microbial genomes shed light on interconnected biogeochemical processes in an aquifer system.</title>
        <authorList>
            <person name="Anantharaman K."/>
            <person name="Brown C.T."/>
            <person name="Hug L.A."/>
            <person name="Sharon I."/>
            <person name="Castelle C.J."/>
            <person name="Probst A.J."/>
            <person name="Thomas B.C."/>
            <person name="Singh A."/>
            <person name="Wilkins M.J."/>
            <person name="Karaoz U."/>
            <person name="Brodie E.L."/>
            <person name="Williams K.H."/>
            <person name="Hubbard S.S."/>
            <person name="Banfield J.F."/>
        </authorList>
    </citation>
    <scope>NUCLEOTIDE SEQUENCE [LARGE SCALE GENOMIC DNA]</scope>
</reference>
<feature type="transmembrane region" description="Helical" evidence="1">
    <location>
        <begin position="459"/>
        <end position="477"/>
    </location>
</feature>
<keyword evidence="1" id="KW-0472">Membrane</keyword>
<feature type="transmembrane region" description="Helical" evidence="1">
    <location>
        <begin position="26"/>
        <end position="45"/>
    </location>
</feature>
<evidence type="ECO:0000313" key="2">
    <source>
        <dbReference type="EMBL" id="OGD86313.1"/>
    </source>
</evidence>
<feature type="transmembrane region" description="Helical" evidence="1">
    <location>
        <begin position="52"/>
        <end position="71"/>
    </location>
</feature>
<feature type="transmembrane region" description="Helical" evidence="1">
    <location>
        <begin position="231"/>
        <end position="250"/>
    </location>
</feature>
<keyword evidence="1" id="KW-1133">Transmembrane helix</keyword>
<evidence type="ECO:0000313" key="3">
    <source>
        <dbReference type="Proteomes" id="UP000176317"/>
    </source>
</evidence>
<feature type="transmembrane region" description="Helical" evidence="1">
    <location>
        <begin position="118"/>
        <end position="138"/>
    </location>
</feature>
<feature type="transmembrane region" description="Helical" evidence="1">
    <location>
        <begin position="297"/>
        <end position="314"/>
    </location>
</feature>
<protein>
    <recommendedName>
        <fullName evidence="4">Membrane protein 6-pyruvoyl-tetrahydropterin synthase-related domain-containing protein</fullName>
    </recommendedName>
</protein>
<proteinExistence type="predicted"/>
<dbReference type="AlphaFoldDB" id="A0A1F5G360"/>
<sequence>MVAGFIFSGFFAYLWLKELTNSPKAAFLGALFYVWAPYRFLLIYVRASLSEHLAYTFLPLVLYTLTCLAKKQNARWAAFAAIVIALFLLSQNLVALISVPILGFYLLIQAIFNKSLKYVFYGIVSAIWGLTIASFTYLPSLFERDFTHFNDIFKSAYDTHFVTLKQLIRSPWGYGFDMPGTVNDQMSFQIGLAHLLILVLVLATFVYYFLQKITFFRKAKNFLFEKSSYKLNVFALFFLTVFMLTIFIMIDSKPNILIWQNFEIIRLIDLPWRFLGATILALSFLTAYVCRVFKPGIIFLLLVFAILIANRNHLRINKTQVYDDQFFKNYLGHATQFSEFTPKWRQTLKIPDDFDPKIKAEAITGQVKVINSFTNSNKIFLKLDVQSESAQVRINKFYFPGVLVKVDDHRVIPYKDLIITDLNNLKLDKEQDSSGLMMVNLSKGQHNIDVIQGETRLRLFADFLSLGSLIFALGIVIKNVKK</sequence>
<name>A0A1F5G360_9BACT</name>
<feature type="transmembrane region" description="Helical" evidence="1">
    <location>
        <begin position="77"/>
        <end position="106"/>
    </location>
</feature>
<evidence type="ECO:0000256" key="1">
    <source>
        <dbReference type="SAM" id="Phobius"/>
    </source>
</evidence>
<organism evidence="2 3">
    <name type="scientific">Candidatus Curtissbacteria bacterium RBG_13_35_7</name>
    <dbReference type="NCBI Taxonomy" id="1797705"/>
    <lineage>
        <taxon>Bacteria</taxon>
        <taxon>Candidatus Curtissiibacteriota</taxon>
    </lineage>
</organism>
<keyword evidence="1" id="KW-0812">Transmembrane</keyword>
<evidence type="ECO:0008006" key="4">
    <source>
        <dbReference type="Google" id="ProtNLM"/>
    </source>
</evidence>
<accession>A0A1F5G360</accession>